<evidence type="ECO:0000256" key="10">
    <source>
        <dbReference type="SAM" id="MobiDB-lite"/>
    </source>
</evidence>
<dbReference type="KEGG" id="ffu:CLAFUR5_03817"/>
<dbReference type="GO" id="GO:0006424">
    <property type="term" value="P:glutamyl-tRNA aminoacylation"/>
    <property type="evidence" value="ECO:0007669"/>
    <property type="project" value="InterPro"/>
</dbReference>
<dbReference type="PRINTS" id="PR00987">
    <property type="entry name" value="TRNASYNTHGLU"/>
</dbReference>
<dbReference type="InterPro" id="IPR033910">
    <property type="entry name" value="GluRS_core"/>
</dbReference>
<evidence type="ECO:0000256" key="1">
    <source>
        <dbReference type="ARBA" id="ARBA00007894"/>
    </source>
</evidence>
<dbReference type="SUPFAM" id="SSF52374">
    <property type="entry name" value="Nucleotidylyl transferase"/>
    <property type="match status" value="1"/>
</dbReference>
<dbReference type="PANTHER" id="PTHR43311:SF2">
    <property type="entry name" value="GLUTAMATE--TRNA LIGASE, MITOCHONDRIAL-RELATED"/>
    <property type="match status" value="1"/>
</dbReference>
<organism evidence="12 13">
    <name type="scientific">Passalora fulva</name>
    <name type="common">Tomato leaf mold</name>
    <name type="synonym">Cladosporium fulvum</name>
    <dbReference type="NCBI Taxonomy" id="5499"/>
    <lineage>
        <taxon>Eukaryota</taxon>
        <taxon>Fungi</taxon>
        <taxon>Dikarya</taxon>
        <taxon>Ascomycota</taxon>
        <taxon>Pezizomycotina</taxon>
        <taxon>Dothideomycetes</taxon>
        <taxon>Dothideomycetidae</taxon>
        <taxon>Mycosphaerellales</taxon>
        <taxon>Mycosphaerellaceae</taxon>
        <taxon>Fulvia</taxon>
    </lineage>
</organism>
<dbReference type="InterPro" id="IPR020058">
    <property type="entry name" value="Glu/Gln-tRNA-synth_Ib_cat-dom"/>
</dbReference>
<dbReference type="CDD" id="cd00808">
    <property type="entry name" value="GluRS_core"/>
    <property type="match status" value="1"/>
</dbReference>
<evidence type="ECO:0000256" key="9">
    <source>
        <dbReference type="RuleBase" id="RU363037"/>
    </source>
</evidence>
<dbReference type="Gene3D" id="3.40.50.620">
    <property type="entry name" value="HUPs"/>
    <property type="match status" value="1"/>
</dbReference>
<dbReference type="OrthoDB" id="428822at2759"/>
<evidence type="ECO:0000313" key="12">
    <source>
        <dbReference type="EMBL" id="UJO13797.1"/>
    </source>
</evidence>
<evidence type="ECO:0000256" key="4">
    <source>
        <dbReference type="ARBA" id="ARBA00022741"/>
    </source>
</evidence>
<evidence type="ECO:0000256" key="3">
    <source>
        <dbReference type="ARBA" id="ARBA00022598"/>
    </source>
</evidence>
<dbReference type="InterPro" id="IPR000924">
    <property type="entry name" value="Glu/Gln-tRNA-synth"/>
</dbReference>
<dbReference type="InterPro" id="IPR049940">
    <property type="entry name" value="GluQ/Sye"/>
</dbReference>
<keyword evidence="7 9" id="KW-0030">Aminoacyl-tRNA synthetase</keyword>
<sequence>MVLSSSVRALAKPAESWICASCRLQQGRAATRAYSACPDSRTKNAFGHHRYTQSLTKRHASTSTDGFGSSGPRNGKLPDSPARTRFAPSPTGYMHIGGLRTALFSYLLARRTKGQFILRIEDTDQKRLVDDAEARLCEDLQWAGLQWDEGPQVGGSYGPYKQSERNDIYQQHARNLLDSGAAYRCFCTPQTSGASGGKAAYVTSGCYQDCSSLPTEQAQDRAESKHEAFTIRLKQPENVHKRVYTDLIYGKIQRLKRSPSASQGGEDDSGIDAADTILVKSDGTPTYHFANVVDDHLMKVSHVIRGTEWMASTPLHYDLYSEFGWEPPAFAHVGLLVDENKAKLSKRSNTGLILDVKGMREQEGILPEVLCNFLALLGWSNPGRNDVLEMDELIRNFNLKFTKGNTIVRMEKLWYLQKQHVARKCERARETKSVEPVQDLVQQIRKEAVATYQDEISSRFPTTEEQDAYCAQVLLADSKSYQTPKQYIERNRYFFKYDPEELTHSDNFADGATSMAYQFLTRKMLEDFDFKQPFLEPVTPTKPSSTTHDNATDIDHKSTLIHAATNHSIWRALVNPMWLMLPTDKYLEAAKSGQVPQPGEELSHVPFTDKPLDLEAYAKFAADKASNPALTAAGTEETVKAYKEWNKGMMRYLREKLSYGMPGPSVGVIMAILGYEECCKRLGAEVQGRGGW</sequence>
<dbReference type="EC" id="6.1.1.17" evidence="2"/>
<dbReference type="InterPro" id="IPR004527">
    <property type="entry name" value="Glu-tRNA-ligase_bac/mito"/>
</dbReference>
<dbReference type="GO" id="GO:0004818">
    <property type="term" value="F:glutamate-tRNA ligase activity"/>
    <property type="evidence" value="ECO:0007669"/>
    <property type="project" value="UniProtKB-EC"/>
</dbReference>
<dbReference type="InterPro" id="IPR001412">
    <property type="entry name" value="aa-tRNA-synth_I_CS"/>
</dbReference>
<reference evidence="12" key="2">
    <citation type="journal article" date="2022" name="Microb. Genom.">
        <title>A chromosome-scale genome assembly of the tomato pathogen Cladosporium fulvum reveals a compartmentalized genome architecture and the presence of a dispensable chromosome.</title>
        <authorList>
            <person name="Zaccaron A.Z."/>
            <person name="Chen L.H."/>
            <person name="Samaras A."/>
            <person name="Stergiopoulos I."/>
        </authorList>
    </citation>
    <scope>NUCLEOTIDE SEQUENCE</scope>
    <source>
        <strain evidence="12">Race5_Kim</strain>
    </source>
</reference>
<gene>
    <name evidence="12" type="ORF">CLAFUR5_03817</name>
</gene>
<dbReference type="InterPro" id="IPR008925">
    <property type="entry name" value="aa_tRNA-synth_I_cd-bd_sf"/>
</dbReference>
<dbReference type="Proteomes" id="UP000756132">
    <property type="component" value="Chromosome 2"/>
</dbReference>
<evidence type="ECO:0000313" key="13">
    <source>
        <dbReference type="Proteomes" id="UP000756132"/>
    </source>
</evidence>
<dbReference type="HAMAP" id="MF_00022">
    <property type="entry name" value="Glu_tRNA_synth_type1"/>
    <property type="match status" value="1"/>
</dbReference>
<dbReference type="PANTHER" id="PTHR43311">
    <property type="entry name" value="GLUTAMATE--TRNA LIGASE"/>
    <property type="match status" value="1"/>
</dbReference>
<dbReference type="RefSeq" id="XP_047758163.1">
    <property type="nucleotide sequence ID" value="XM_047902965.1"/>
</dbReference>
<keyword evidence="5 9" id="KW-0067">ATP-binding</keyword>
<dbReference type="NCBIfam" id="TIGR00464">
    <property type="entry name" value="gltX_bact"/>
    <property type="match status" value="1"/>
</dbReference>
<dbReference type="AlphaFoldDB" id="A0A9Q8LAH1"/>
<dbReference type="Pfam" id="PF00749">
    <property type="entry name" value="tRNA-synt_1c"/>
    <property type="match status" value="1"/>
</dbReference>
<dbReference type="EMBL" id="CP090164">
    <property type="protein sequence ID" value="UJO13797.1"/>
    <property type="molecule type" value="Genomic_DNA"/>
</dbReference>
<dbReference type="GO" id="GO:0005524">
    <property type="term" value="F:ATP binding"/>
    <property type="evidence" value="ECO:0007669"/>
    <property type="project" value="UniProtKB-KW"/>
</dbReference>
<feature type="domain" description="Glutamyl/glutaminyl-tRNA synthetase class Ib catalytic" evidence="11">
    <location>
        <begin position="83"/>
        <end position="414"/>
    </location>
</feature>
<protein>
    <recommendedName>
        <fullName evidence="2">glutamate--tRNA ligase</fullName>
        <ecNumber evidence="2">6.1.1.17</ecNumber>
    </recommendedName>
    <alternativeName>
        <fullName evidence="8">Glutamyl-tRNA synthetase</fullName>
    </alternativeName>
</protein>
<reference evidence="12" key="1">
    <citation type="submission" date="2021-12" db="EMBL/GenBank/DDBJ databases">
        <authorList>
            <person name="Zaccaron A."/>
            <person name="Stergiopoulos I."/>
        </authorList>
    </citation>
    <scope>NUCLEOTIDE SEQUENCE</scope>
    <source>
        <strain evidence="12">Race5_Kim</strain>
    </source>
</reference>
<keyword evidence="6 9" id="KW-0648">Protein biosynthesis</keyword>
<dbReference type="PROSITE" id="PS00178">
    <property type="entry name" value="AA_TRNA_LIGASE_I"/>
    <property type="match status" value="1"/>
</dbReference>
<keyword evidence="3 9" id="KW-0436">Ligase</keyword>
<accession>A0A9Q8LAH1</accession>
<evidence type="ECO:0000256" key="2">
    <source>
        <dbReference type="ARBA" id="ARBA00012835"/>
    </source>
</evidence>
<keyword evidence="4 9" id="KW-0547">Nucleotide-binding</keyword>
<dbReference type="SUPFAM" id="SSF48163">
    <property type="entry name" value="An anticodon-binding domain of class I aminoacyl-tRNA synthetases"/>
    <property type="match status" value="1"/>
</dbReference>
<dbReference type="InterPro" id="IPR014729">
    <property type="entry name" value="Rossmann-like_a/b/a_fold"/>
</dbReference>
<evidence type="ECO:0000256" key="7">
    <source>
        <dbReference type="ARBA" id="ARBA00023146"/>
    </source>
</evidence>
<evidence type="ECO:0000256" key="5">
    <source>
        <dbReference type="ARBA" id="ARBA00022840"/>
    </source>
</evidence>
<dbReference type="GO" id="GO:0000049">
    <property type="term" value="F:tRNA binding"/>
    <property type="evidence" value="ECO:0007669"/>
    <property type="project" value="InterPro"/>
</dbReference>
<dbReference type="GO" id="GO:0008270">
    <property type="term" value="F:zinc ion binding"/>
    <property type="evidence" value="ECO:0007669"/>
    <property type="project" value="InterPro"/>
</dbReference>
<keyword evidence="13" id="KW-1185">Reference proteome</keyword>
<evidence type="ECO:0000256" key="8">
    <source>
        <dbReference type="ARBA" id="ARBA00030865"/>
    </source>
</evidence>
<evidence type="ECO:0000259" key="11">
    <source>
        <dbReference type="Pfam" id="PF00749"/>
    </source>
</evidence>
<name>A0A9Q8LAH1_PASFU</name>
<proteinExistence type="inferred from homology"/>
<evidence type="ECO:0000256" key="6">
    <source>
        <dbReference type="ARBA" id="ARBA00022917"/>
    </source>
</evidence>
<dbReference type="GeneID" id="71983695"/>
<comment type="similarity">
    <text evidence="1">Belongs to the class-I aminoacyl-tRNA synthetase family. Glutamate--tRNA ligase type 1 subfamily.</text>
</comment>
<feature type="region of interest" description="Disordered" evidence="10">
    <location>
        <begin position="52"/>
        <end position="90"/>
    </location>
</feature>
<dbReference type="GO" id="GO:0005739">
    <property type="term" value="C:mitochondrion"/>
    <property type="evidence" value="ECO:0007669"/>
    <property type="project" value="TreeGrafter"/>
</dbReference>